<keyword evidence="1" id="KW-0472">Membrane</keyword>
<accession>A0A6A5GRU4</accession>
<name>A0A6A5GRU4_CAERE</name>
<dbReference type="KEGG" id="crq:GCK72_013748"/>
<dbReference type="RefSeq" id="XP_003096851.2">
    <property type="nucleotide sequence ID" value="XM_003096803.2"/>
</dbReference>
<dbReference type="EMBL" id="WUAV01000004">
    <property type="protein sequence ID" value="KAF1757293.1"/>
    <property type="molecule type" value="Genomic_DNA"/>
</dbReference>
<evidence type="ECO:0000256" key="1">
    <source>
        <dbReference type="SAM" id="Phobius"/>
    </source>
</evidence>
<protein>
    <submittedName>
        <fullName evidence="3">Uncharacterized protein</fullName>
    </submittedName>
</protein>
<dbReference type="CTD" id="9825661"/>
<keyword evidence="1" id="KW-0812">Transmembrane</keyword>
<organism evidence="3 4">
    <name type="scientific">Caenorhabditis remanei</name>
    <name type="common">Caenorhabditis vulgaris</name>
    <dbReference type="NCBI Taxonomy" id="31234"/>
    <lineage>
        <taxon>Eukaryota</taxon>
        <taxon>Metazoa</taxon>
        <taxon>Ecdysozoa</taxon>
        <taxon>Nematoda</taxon>
        <taxon>Chromadorea</taxon>
        <taxon>Rhabditida</taxon>
        <taxon>Rhabditina</taxon>
        <taxon>Rhabditomorpha</taxon>
        <taxon>Rhabditoidea</taxon>
        <taxon>Rhabditidae</taxon>
        <taxon>Peloderinae</taxon>
        <taxon>Caenorhabditis</taxon>
    </lineage>
</organism>
<evidence type="ECO:0000313" key="3">
    <source>
        <dbReference type="EMBL" id="KAF1757293.1"/>
    </source>
</evidence>
<comment type="caution">
    <text evidence="3">The sequence shown here is derived from an EMBL/GenBank/DDBJ whole genome shotgun (WGS) entry which is preliminary data.</text>
</comment>
<dbReference type="Proteomes" id="UP000483820">
    <property type="component" value="Chromosome IV"/>
</dbReference>
<feature type="chain" id="PRO_5025599821" evidence="2">
    <location>
        <begin position="20"/>
        <end position="177"/>
    </location>
</feature>
<proteinExistence type="predicted"/>
<keyword evidence="1" id="KW-1133">Transmembrane helix</keyword>
<keyword evidence="2" id="KW-0732">Signal</keyword>
<reference evidence="3 4" key="1">
    <citation type="submission" date="2019-12" db="EMBL/GenBank/DDBJ databases">
        <title>Chromosome-level assembly of the Caenorhabditis remanei genome.</title>
        <authorList>
            <person name="Teterina A.A."/>
            <person name="Willis J.H."/>
            <person name="Phillips P.C."/>
        </authorList>
    </citation>
    <scope>NUCLEOTIDE SEQUENCE [LARGE SCALE GENOMIC DNA]</scope>
    <source>
        <strain evidence="3 4">PX506</strain>
        <tissue evidence="3">Whole organism</tissue>
    </source>
</reference>
<dbReference type="AlphaFoldDB" id="A0A6A5GRU4"/>
<evidence type="ECO:0000313" key="4">
    <source>
        <dbReference type="Proteomes" id="UP000483820"/>
    </source>
</evidence>
<evidence type="ECO:0000256" key="2">
    <source>
        <dbReference type="SAM" id="SignalP"/>
    </source>
</evidence>
<gene>
    <name evidence="3" type="ORF">GCK72_013748</name>
</gene>
<dbReference type="GeneID" id="9825661"/>
<sequence length="177" mass="19800">MKKFLLVAAVLLCLTLVIAQEKEEDDEKVSGKVDEKEEERKSCVQRENNRRLIYATQQNIGNMRKLEYDKEMEKLKPMEGFECPFGWEPEKYKGDVWAVNAVEGTKENPLATKLACIQHPKCGKLYLTDTHSGHGDVIKGKPGSECGGKAEEGLCIGSSAASFGLLFLLVIMSSFYF</sequence>
<feature type="signal peptide" evidence="2">
    <location>
        <begin position="1"/>
        <end position="19"/>
    </location>
</feature>
<feature type="transmembrane region" description="Helical" evidence="1">
    <location>
        <begin position="156"/>
        <end position="176"/>
    </location>
</feature>